<keyword evidence="7" id="KW-1185">Reference proteome</keyword>
<sequence>MDDVSTDRRARRVPKPLDAARLEEMALAYVARFATSAGKLSAYLKRKLRERGWEGDAPHDVPALVARFVARGYVDDAGYAKAKAQGLLRRGYGARRIDQALGAAGIAENVREEARGTRRDARAAALAFARKRRLGPFGHGSHEHGESVRLDPVTREKQVAAMLRAGHPLASARALVNAGSITQAEEWADEDVD</sequence>
<organism evidence="6 7">
    <name type="scientific">Novosphingobium cyanobacteriorum</name>
    <dbReference type="NCBI Taxonomy" id="3024215"/>
    <lineage>
        <taxon>Bacteria</taxon>
        <taxon>Pseudomonadati</taxon>
        <taxon>Pseudomonadota</taxon>
        <taxon>Alphaproteobacteria</taxon>
        <taxon>Sphingomonadales</taxon>
        <taxon>Sphingomonadaceae</taxon>
        <taxon>Novosphingobium</taxon>
    </lineage>
</organism>
<dbReference type="EMBL" id="JAROCY010000002">
    <property type="protein sequence ID" value="MDF8332120.1"/>
    <property type="molecule type" value="Genomic_DNA"/>
</dbReference>
<comment type="similarity">
    <text evidence="2">Belongs to the RecX family.</text>
</comment>
<protein>
    <recommendedName>
        <fullName evidence="3">Regulatory protein RecX</fullName>
    </recommendedName>
</protein>
<proteinExistence type="inferred from homology"/>
<reference evidence="6 7" key="1">
    <citation type="submission" date="2023-03" db="EMBL/GenBank/DDBJ databases">
        <title>Novosphingobium cyanobacteriorum sp. nov., isolated from a eutrophic reservoir during the Microcystis bloom period.</title>
        <authorList>
            <person name="Kang M."/>
            <person name="Le V."/>
            <person name="Ko S.-R."/>
            <person name="Lee S.-A."/>
            <person name="Ahn C.-Y."/>
        </authorList>
    </citation>
    <scope>NUCLEOTIDE SEQUENCE [LARGE SCALE GENOMIC DNA]</scope>
    <source>
        <strain evidence="6 7">HBC54</strain>
    </source>
</reference>
<dbReference type="Pfam" id="PF02631">
    <property type="entry name" value="RecX_HTH2"/>
    <property type="match status" value="1"/>
</dbReference>
<name>A0ABT6CDX7_9SPHN</name>
<dbReference type="RefSeq" id="WP_277275280.1">
    <property type="nucleotide sequence ID" value="NZ_JAROCY010000002.1"/>
</dbReference>
<evidence type="ECO:0000259" key="5">
    <source>
        <dbReference type="Pfam" id="PF02631"/>
    </source>
</evidence>
<evidence type="ECO:0000313" key="7">
    <source>
        <dbReference type="Proteomes" id="UP001222770"/>
    </source>
</evidence>
<comment type="caution">
    <text evidence="6">The sequence shown here is derived from an EMBL/GenBank/DDBJ whole genome shotgun (WGS) entry which is preliminary data.</text>
</comment>
<keyword evidence="4" id="KW-0963">Cytoplasm</keyword>
<dbReference type="Proteomes" id="UP001222770">
    <property type="component" value="Unassembled WGS sequence"/>
</dbReference>
<evidence type="ECO:0000256" key="2">
    <source>
        <dbReference type="ARBA" id="ARBA00009695"/>
    </source>
</evidence>
<accession>A0ABT6CDX7</accession>
<dbReference type="InterPro" id="IPR053924">
    <property type="entry name" value="RecX_HTH_2nd"/>
</dbReference>
<feature type="domain" description="RecX second three-helical" evidence="5">
    <location>
        <begin position="75"/>
        <end position="114"/>
    </location>
</feature>
<evidence type="ECO:0000256" key="4">
    <source>
        <dbReference type="ARBA" id="ARBA00022490"/>
    </source>
</evidence>
<comment type="subcellular location">
    <subcellularLocation>
        <location evidence="1">Cytoplasm</location>
    </subcellularLocation>
</comment>
<gene>
    <name evidence="6" type="ORF">POM99_02800</name>
</gene>
<evidence type="ECO:0000256" key="1">
    <source>
        <dbReference type="ARBA" id="ARBA00004496"/>
    </source>
</evidence>
<evidence type="ECO:0000313" key="6">
    <source>
        <dbReference type="EMBL" id="MDF8332120.1"/>
    </source>
</evidence>
<evidence type="ECO:0000256" key="3">
    <source>
        <dbReference type="ARBA" id="ARBA00018111"/>
    </source>
</evidence>